<comment type="similarity">
    <text evidence="1 5">Belongs to the R-transferase family.</text>
</comment>
<evidence type="ECO:0000313" key="9">
    <source>
        <dbReference type="EMBL" id="CAG5108793.1"/>
    </source>
</evidence>
<dbReference type="Pfam" id="PF04376">
    <property type="entry name" value="ATE_N"/>
    <property type="match status" value="1"/>
</dbReference>
<feature type="region of interest" description="Disordered" evidence="6">
    <location>
        <begin position="209"/>
        <end position="233"/>
    </location>
</feature>
<dbReference type="InterPro" id="IPR007471">
    <property type="entry name" value="N-end_Aminoacyl_Trfase_N"/>
</dbReference>
<evidence type="ECO:0000256" key="4">
    <source>
        <dbReference type="ARBA" id="ARBA00023315"/>
    </source>
</evidence>
<evidence type="ECO:0000259" key="8">
    <source>
        <dbReference type="Pfam" id="PF04377"/>
    </source>
</evidence>
<comment type="function">
    <text evidence="5">Involved in the post-translational conjugation of arginine to the N-terminal aspartate or glutamate of a protein. This arginylation is required for degradation of the protein via the ubiquitin pathway.</text>
</comment>
<keyword evidence="3 5" id="KW-0833">Ubl conjugation pathway</keyword>
<keyword evidence="2 5" id="KW-0808">Transferase</keyword>
<evidence type="ECO:0000256" key="1">
    <source>
        <dbReference type="ARBA" id="ARBA00009991"/>
    </source>
</evidence>
<dbReference type="Proteomes" id="UP000786811">
    <property type="component" value="Unassembled WGS sequence"/>
</dbReference>
<dbReference type="PANTHER" id="PTHR21367">
    <property type="entry name" value="ARGININE-TRNA-PROTEIN TRANSFERASE 1"/>
    <property type="match status" value="1"/>
</dbReference>
<dbReference type="GO" id="GO:0005737">
    <property type="term" value="C:cytoplasm"/>
    <property type="evidence" value="ECO:0007669"/>
    <property type="project" value="TreeGrafter"/>
</dbReference>
<keyword evidence="4 5" id="KW-0012">Acyltransferase</keyword>
<evidence type="ECO:0000256" key="6">
    <source>
        <dbReference type="SAM" id="MobiDB-lite"/>
    </source>
</evidence>
<reference evidence="9" key="1">
    <citation type="submission" date="2021-04" db="EMBL/GenBank/DDBJ databases">
        <authorList>
            <person name="Chebbi M.A.C M."/>
        </authorList>
    </citation>
    <scope>NUCLEOTIDE SEQUENCE</scope>
</reference>
<comment type="catalytic activity">
    <reaction evidence="5">
        <text>an N-terminal L-alpha-aminoacyl-[protein] + L-arginyl-tRNA(Arg) = an N-terminal L-arginyl-L-aminoacyl-[protein] + tRNA(Arg) + H(+)</text>
        <dbReference type="Rhea" id="RHEA:10208"/>
        <dbReference type="Rhea" id="RHEA-COMP:9658"/>
        <dbReference type="Rhea" id="RHEA-COMP:9673"/>
        <dbReference type="Rhea" id="RHEA-COMP:10636"/>
        <dbReference type="Rhea" id="RHEA-COMP:10638"/>
        <dbReference type="ChEBI" id="CHEBI:15378"/>
        <dbReference type="ChEBI" id="CHEBI:78442"/>
        <dbReference type="ChEBI" id="CHEBI:78513"/>
        <dbReference type="ChEBI" id="CHEBI:78597"/>
        <dbReference type="ChEBI" id="CHEBI:83562"/>
        <dbReference type="EC" id="2.3.2.8"/>
    </reaction>
</comment>
<organism evidence="9 10">
    <name type="scientific">Cotesia congregata</name>
    <name type="common">Parasitoid wasp</name>
    <name type="synonym">Apanteles congregatus</name>
    <dbReference type="NCBI Taxonomy" id="51543"/>
    <lineage>
        <taxon>Eukaryota</taxon>
        <taxon>Metazoa</taxon>
        <taxon>Ecdysozoa</taxon>
        <taxon>Arthropoda</taxon>
        <taxon>Hexapoda</taxon>
        <taxon>Insecta</taxon>
        <taxon>Pterygota</taxon>
        <taxon>Neoptera</taxon>
        <taxon>Endopterygota</taxon>
        <taxon>Hymenoptera</taxon>
        <taxon>Apocrita</taxon>
        <taxon>Ichneumonoidea</taxon>
        <taxon>Braconidae</taxon>
        <taxon>Microgastrinae</taxon>
        <taxon>Cotesia</taxon>
    </lineage>
</organism>
<comment type="caution">
    <text evidence="9">The sequence shown here is derived from an EMBL/GenBank/DDBJ whole genome shotgun (WGS) entry which is preliminary data.</text>
</comment>
<dbReference type="InterPro" id="IPR030700">
    <property type="entry name" value="N-end_Aminoacyl_Trfase"/>
</dbReference>
<dbReference type="PANTHER" id="PTHR21367:SF1">
    <property type="entry name" value="ARGINYL-TRNA--PROTEIN TRANSFERASE 1"/>
    <property type="match status" value="1"/>
</dbReference>
<evidence type="ECO:0000256" key="3">
    <source>
        <dbReference type="ARBA" id="ARBA00022786"/>
    </source>
</evidence>
<dbReference type="InterPro" id="IPR017137">
    <property type="entry name" value="Arg-tRNA-P_Trfase_1_euk"/>
</dbReference>
<sequence length="541" mass="63084">MAVNMFSVVDYYFTDVSRKYSCGYCKKRNSYKRHGMWAHSLTVQNYQSLIDRGWRRSGCYCYKPLNDETCCPMYTIKCEALNFIVTKSQKKIIKRVTKFLKEGKKDEDYNEKRSKRTKIHHNNPNDIDICNIMEPDYAEYTTRNKLDILEGEKMSVDVDCGTKRDSCTQSSDHNDHVNSHQQVNNEIDNTQWQPVTMVQDTLESVNSLANSSCSKSDKVNTKEPAASNSDSDLPRKAKLIRIERARSRLLAKGKTLEEIESYYKKKKDKNKTKTIDELLNNISDGVNELQVKLVRVSSEEFMDTLDQSVELFKKYQIAVHNDEEDECDKQSFLNFLGKTPLKHWKPESGPPLGYGSFHQQYWLNNTLMAVGVIDILPSCVSSVYFFYDPEYSFLSLGTYSSLMEVRLVRELNKTAPDLKYYYMGYYIHTIPKMRYKAKMRPSKLLCPETYSWFDIEKCIPKLNETKYSRLNDDLDALDEDGVINNDALMQVRVYYRGKMTYRNVQGIRRMFGDKKDDSNEVKEYAELVGKKCAHNMYLVRS</sequence>
<protein>
    <recommendedName>
        <fullName evidence="5">Arginyl-tRNA--protein transferase 1</fullName>
        <shortName evidence="5">Arginyltransferase 1</shortName>
        <shortName evidence="5">R-transferase 1</shortName>
        <ecNumber evidence="5">2.3.2.8</ecNumber>
    </recommendedName>
    <alternativeName>
        <fullName evidence="5">Arginine-tRNA--protein transferase 1</fullName>
    </alternativeName>
</protein>
<evidence type="ECO:0000256" key="2">
    <source>
        <dbReference type="ARBA" id="ARBA00022679"/>
    </source>
</evidence>
<accession>A0A8J2HPB0</accession>
<dbReference type="PIRSF" id="PIRSF037207">
    <property type="entry name" value="ATE1_euk"/>
    <property type="match status" value="1"/>
</dbReference>
<name>A0A8J2HPB0_COTCN</name>
<proteinExistence type="inferred from homology"/>
<gene>
    <name evidence="9" type="ORF">HICCMSTLAB_LOCUS13429</name>
</gene>
<evidence type="ECO:0000313" key="10">
    <source>
        <dbReference type="Proteomes" id="UP000786811"/>
    </source>
</evidence>
<dbReference type="SUPFAM" id="SSF55729">
    <property type="entry name" value="Acyl-CoA N-acyltransferases (Nat)"/>
    <property type="match status" value="1"/>
</dbReference>
<dbReference type="Pfam" id="PF04377">
    <property type="entry name" value="ATE_C"/>
    <property type="match status" value="1"/>
</dbReference>
<dbReference type="EMBL" id="CAJNRD030001124">
    <property type="protein sequence ID" value="CAG5108793.1"/>
    <property type="molecule type" value="Genomic_DNA"/>
</dbReference>
<evidence type="ECO:0000259" key="7">
    <source>
        <dbReference type="Pfam" id="PF04376"/>
    </source>
</evidence>
<dbReference type="EC" id="2.3.2.8" evidence="5"/>
<dbReference type="InterPro" id="IPR007472">
    <property type="entry name" value="N-end_Aminoacyl_Trfase_C"/>
</dbReference>
<feature type="domain" description="N-end rule aminoacyl transferase C-terminal" evidence="8">
    <location>
        <begin position="308"/>
        <end position="446"/>
    </location>
</feature>
<dbReference type="AlphaFoldDB" id="A0A8J2HPB0"/>
<feature type="domain" description="N-end aminoacyl transferase N-terminal" evidence="7">
    <location>
        <begin position="20"/>
        <end position="91"/>
    </location>
</feature>
<evidence type="ECO:0000256" key="5">
    <source>
        <dbReference type="PIRNR" id="PIRNR037207"/>
    </source>
</evidence>
<keyword evidence="10" id="KW-1185">Reference proteome</keyword>
<dbReference type="OrthoDB" id="74183at2759"/>
<dbReference type="InterPro" id="IPR016181">
    <property type="entry name" value="Acyl_CoA_acyltransferase"/>
</dbReference>
<dbReference type="GO" id="GO:0004057">
    <property type="term" value="F:arginyl-tRNA--protein transferase activity"/>
    <property type="evidence" value="ECO:0007669"/>
    <property type="project" value="UniProtKB-EC"/>
</dbReference>